<dbReference type="OrthoDB" id="9765065at2"/>
<name>A0A1B1Y2V9_9FLAO</name>
<dbReference type="Proteomes" id="UP000092967">
    <property type="component" value="Chromosome"/>
</dbReference>
<evidence type="ECO:0000259" key="3">
    <source>
        <dbReference type="Pfam" id="PF00884"/>
    </source>
</evidence>
<sequence length="524" mass="58330">MIFIKRNMYKYLILVVFSVAFMNCKGQEKSTENKNLKESIKPNVVVIYLDDLGYGDLSCYNSTALKTPNIDKLANGGVRFTNGYATSATCTPSRYAILTGKYPWRNKDAKILPGTAPLIISTSQETLPKLFKSKGYATGVVGKWHLGLGSGHVNWNEHISPSPNEVGFDYSYIMAATQDRVPTVYIKNGNVVGLDLKDPIKVNYQKNFEGEPTAISNPEMLTMKWHHGHNNSIVNGIPRIGFMKGGEAAKWKDVDMADHFLEKAKAYVKKEKEHPFFLYYALQQPHVPRTPHPRFAGKSGLGPRGDVILEADWVIGEFIKTLETEGLLENTMIIFSSDNGPVLNDGYEDDAVEKIGDHDPKGGLRGGKYSLFDAGTHVPFITYWKGKIKPQVSDALVCQVDLLASLASLIDGKIKTSDSENILPAFLGQSKEGRKSLVLEANTKTAYREGNWMMIPPYSGEAINTLVNIELGNSSEYQLYHLKDDKGQQNNLAHSNPKKLQEMIKNFEAIRGENDANTEELELK</sequence>
<feature type="domain" description="Sulfatase N-terminal" evidence="3">
    <location>
        <begin position="42"/>
        <end position="410"/>
    </location>
</feature>
<dbReference type="AlphaFoldDB" id="A0A1B1Y2V9"/>
<organism evidence="4 5">
    <name type="scientific">Wenyingzhuangia fucanilytica</name>
    <dbReference type="NCBI Taxonomy" id="1790137"/>
    <lineage>
        <taxon>Bacteria</taxon>
        <taxon>Pseudomonadati</taxon>
        <taxon>Bacteroidota</taxon>
        <taxon>Flavobacteriia</taxon>
        <taxon>Flavobacteriales</taxon>
        <taxon>Flavobacteriaceae</taxon>
        <taxon>Wenyingzhuangia</taxon>
    </lineage>
</organism>
<keyword evidence="5" id="KW-1185">Reference proteome</keyword>
<dbReference type="InterPro" id="IPR024607">
    <property type="entry name" value="Sulfatase_CS"/>
</dbReference>
<dbReference type="SUPFAM" id="SSF53649">
    <property type="entry name" value="Alkaline phosphatase-like"/>
    <property type="match status" value="1"/>
</dbReference>
<dbReference type="PROSITE" id="PS00523">
    <property type="entry name" value="SULFATASE_1"/>
    <property type="match status" value="1"/>
</dbReference>
<gene>
    <name evidence="4" type="ORF">AXE80_01645</name>
</gene>
<protein>
    <submittedName>
        <fullName evidence="4">Arylsulfatase</fullName>
    </submittedName>
</protein>
<dbReference type="Pfam" id="PF00884">
    <property type="entry name" value="Sulfatase"/>
    <property type="match status" value="1"/>
</dbReference>
<dbReference type="InterPro" id="IPR000917">
    <property type="entry name" value="Sulfatase_N"/>
</dbReference>
<dbReference type="Gene3D" id="3.40.720.10">
    <property type="entry name" value="Alkaline Phosphatase, subunit A"/>
    <property type="match status" value="1"/>
</dbReference>
<dbReference type="PROSITE" id="PS00149">
    <property type="entry name" value="SULFATASE_2"/>
    <property type="match status" value="1"/>
</dbReference>
<dbReference type="PANTHER" id="PTHR43751">
    <property type="entry name" value="SULFATASE"/>
    <property type="match status" value="1"/>
</dbReference>
<proteinExistence type="inferred from homology"/>
<dbReference type="RefSeq" id="WP_068824181.1">
    <property type="nucleotide sequence ID" value="NZ_CP014224.1"/>
</dbReference>
<dbReference type="GO" id="GO:0016787">
    <property type="term" value="F:hydrolase activity"/>
    <property type="evidence" value="ECO:0007669"/>
    <property type="project" value="UniProtKB-KW"/>
</dbReference>
<dbReference type="EMBL" id="CP014224">
    <property type="protein sequence ID" value="ANW95077.1"/>
    <property type="molecule type" value="Genomic_DNA"/>
</dbReference>
<dbReference type="PANTHER" id="PTHR43751:SF7">
    <property type="entry name" value="ARYLSULPHATASE A"/>
    <property type="match status" value="1"/>
</dbReference>
<accession>A0A1B1Y2V9</accession>
<dbReference type="Gene3D" id="3.30.1120.10">
    <property type="match status" value="1"/>
</dbReference>
<dbReference type="KEGG" id="wfu:AXE80_01645"/>
<keyword evidence="2" id="KW-0378">Hydrolase</keyword>
<dbReference type="InterPro" id="IPR052701">
    <property type="entry name" value="GAG_Ulvan_Degrading_Sulfatases"/>
</dbReference>
<dbReference type="InterPro" id="IPR017850">
    <property type="entry name" value="Alkaline_phosphatase_core_sf"/>
</dbReference>
<evidence type="ECO:0000256" key="1">
    <source>
        <dbReference type="ARBA" id="ARBA00008779"/>
    </source>
</evidence>
<evidence type="ECO:0000256" key="2">
    <source>
        <dbReference type="ARBA" id="ARBA00022801"/>
    </source>
</evidence>
<evidence type="ECO:0000313" key="4">
    <source>
        <dbReference type="EMBL" id="ANW95077.1"/>
    </source>
</evidence>
<reference evidence="4 5" key="1">
    <citation type="submission" date="2016-02" db="EMBL/GenBank/DDBJ databases">
        <authorList>
            <person name="Wen L."/>
            <person name="He K."/>
            <person name="Yang H."/>
        </authorList>
    </citation>
    <scope>NUCLEOTIDE SEQUENCE [LARGE SCALE GENOMIC DNA]</scope>
    <source>
        <strain evidence="4 5">CZ1127</strain>
    </source>
</reference>
<dbReference type="STRING" id="1790137.AXE80_01645"/>
<evidence type="ECO:0000313" key="5">
    <source>
        <dbReference type="Proteomes" id="UP000092967"/>
    </source>
</evidence>
<dbReference type="CDD" id="cd16143">
    <property type="entry name" value="ARS_like"/>
    <property type="match status" value="1"/>
</dbReference>
<comment type="similarity">
    <text evidence="1">Belongs to the sulfatase family.</text>
</comment>